<protein>
    <submittedName>
        <fullName evidence="2">Uncharacterized protein</fullName>
    </submittedName>
</protein>
<dbReference type="Proteomes" id="UP001222027">
    <property type="component" value="Unassembled WGS sequence"/>
</dbReference>
<organism evidence="2 3">
    <name type="scientific">Ensete ventricosum</name>
    <name type="common">Abyssinian banana</name>
    <name type="synonym">Musa ensete</name>
    <dbReference type="NCBI Taxonomy" id="4639"/>
    <lineage>
        <taxon>Eukaryota</taxon>
        <taxon>Viridiplantae</taxon>
        <taxon>Streptophyta</taxon>
        <taxon>Embryophyta</taxon>
        <taxon>Tracheophyta</taxon>
        <taxon>Spermatophyta</taxon>
        <taxon>Magnoliopsida</taxon>
        <taxon>Liliopsida</taxon>
        <taxon>Zingiberales</taxon>
        <taxon>Musaceae</taxon>
        <taxon>Ensete</taxon>
    </lineage>
</organism>
<reference evidence="2 3" key="1">
    <citation type="submission" date="2022-12" db="EMBL/GenBank/DDBJ databases">
        <title>Chromosome-scale assembly of the Ensete ventricosum genome.</title>
        <authorList>
            <person name="Dussert Y."/>
            <person name="Stocks J."/>
            <person name="Wendawek A."/>
            <person name="Woldeyes F."/>
            <person name="Nichols R.A."/>
            <person name="Borrell J.S."/>
        </authorList>
    </citation>
    <scope>NUCLEOTIDE SEQUENCE [LARGE SCALE GENOMIC DNA]</scope>
    <source>
        <strain evidence="3">cv. Maze</strain>
        <tissue evidence="2">Seeds</tissue>
    </source>
</reference>
<evidence type="ECO:0000313" key="2">
    <source>
        <dbReference type="EMBL" id="KAJ8512037.1"/>
    </source>
</evidence>
<evidence type="ECO:0000256" key="1">
    <source>
        <dbReference type="SAM" id="MobiDB-lite"/>
    </source>
</evidence>
<sequence length="299" mass="32346">MADVSHRSPRSPRHAKNGPKTGQNWPFLAARASGEIRTANEAEGSTPSLLHECHVQTTPHRAHRSSRKWPKKQAKTGRFGPPERAASGGERTKRRVAPSLLHECPILPCATRGVPGCRDWNLSHRSPWGRERPKNVQIHWPFLAGRAKRRTANEAKGCTFPAMRMLIVQTTVPRARHSTLRLLSWGPIELSLWSIAGWWVEDDCEGTGTFDGKVRSFSLDAASASCMSGCHAAEPVSQSVSQPASCIPPLQQRSWLKSALRDGTATRNACCSSAIVPGLCKSALGDGTGTLAMPAAASG</sequence>
<dbReference type="EMBL" id="JAQQAF010000001">
    <property type="protein sequence ID" value="KAJ8512037.1"/>
    <property type="molecule type" value="Genomic_DNA"/>
</dbReference>
<comment type="caution">
    <text evidence="2">The sequence shown here is derived from an EMBL/GenBank/DDBJ whole genome shotgun (WGS) entry which is preliminary data.</text>
</comment>
<accession>A0AAV8RXY6</accession>
<keyword evidence="3" id="KW-1185">Reference proteome</keyword>
<gene>
    <name evidence="2" type="ORF">OPV22_002471</name>
</gene>
<feature type="compositionally biased region" description="Basic residues" evidence="1">
    <location>
        <begin position="7"/>
        <end position="17"/>
    </location>
</feature>
<dbReference type="AlphaFoldDB" id="A0AAV8RXY6"/>
<proteinExistence type="predicted"/>
<feature type="compositionally biased region" description="Basic residues" evidence="1">
    <location>
        <begin position="60"/>
        <end position="75"/>
    </location>
</feature>
<feature type="region of interest" description="Disordered" evidence="1">
    <location>
        <begin position="1"/>
        <end position="94"/>
    </location>
</feature>
<name>A0AAV8RXY6_ENSVE</name>
<evidence type="ECO:0000313" key="3">
    <source>
        <dbReference type="Proteomes" id="UP001222027"/>
    </source>
</evidence>